<gene>
    <name evidence="1" type="ORF">QI031_31310</name>
</gene>
<keyword evidence="2" id="KW-1185">Reference proteome</keyword>
<dbReference type="AlphaFoldDB" id="A0AAJ6NYX8"/>
<sequence>MSGTRIKRWLNMHGKEFNADGILKDEVRQQKLAKGAHPEAIDDYARRLKIKYDQQYLCQITRVQRP</sequence>
<evidence type="ECO:0000313" key="1">
    <source>
        <dbReference type="EMBL" id="WGV29049.1"/>
    </source>
</evidence>
<evidence type="ECO:0000313" key="2">
    <source>
        <dbReference type="Proteomes" id="UP001223520"/>
    </source>
</evidence>
<dbReference type="RefSeq" id="WP_281486246.1">
    <property type="nucleotide sequence ID" value="NZ_CP124544.1"/>
</dbReference>
<accession>A0AAJ6NYX8</accession>
<geneLocation type="plasmid" evidence="1 2">
    <name>unnamed1</name>
</geneLocation>
<dbReference type="KEGG" id="hbq:QI031_31310"/>
<organism evidence="1 2">
    <name type="scientific">Halotia branconii CENA392</name>
    <dbReference type="NCBI Taxonomy" id="1539056"/>
    <lineage>
        <taxon>Bacteria</taxon>
        <taxon>Bacillati</taxon>
        <taxon>Cyanobacteriota</taxon>
        <taxon>Cyanophyceae</taxon>
        <taxon>Nostocales</taxon>
        <taxon>Nodulariaceae</taxon>
        <taxon>Halotia</taxon>
    </lineage>
</organism>
<proteinExistence type="predicted"/>
<reference evidence="1 2" key="1">
    <citation type="journal article" date="2023" name="Limnol Oceanogr Lett">
        <title>Environmental adaptations by the intertidal Antarctic cyanobacterium Halotia branconii CENA392 as revealed using long-read genome sequencing.</title>
        <authorList>
            <person name="Dextro R.B."/>
            <person name="Delbaje E."/>
            <person name="Freitas P.N.N."/>
            <person name="Geraldes V."/>
            <person name="Pinto E."/>
            <person name="Long P.F."/>
            <person name="Fiore M.F."/>
        </authorList>
    </citation>
    <scope>NUCLEOTIDE SEQUENCE [LARGE SCALE GENOMIC DNA]</scope>
    <source>
        <strain evidence="1 2">CENA392</strain>
        <plasmid evidence="1 2">unnamed1</plasmid>
    </source>
</reference>
<dbReference type="EMBL" id="CP124544">
    <property type="protein sequence ID" value="WGV29049.1"/>
    <property type="molecule type" value="Genomic_DNA"/>
</dbReference>
<name>A0AAJ6NYX8_9CYAN</name>
<protein>
    <submittedName>
        <fullName evidence="1">Uncharacterized protein</fullName>
    </submittedName>
</protein>
<keyword evidence="1" id="KW-0614">Plasmid</keyword>
<dbReference type="Proteomes" id="UP001223520">
    <property type="component" value="Plasmid unnamed1"/>
</dbReference>